<gene>
    <name evidence="6" type="ORF">PSYICH_LOCUS4791</name>
</gene>
<dbReference type="PANTHER" id="PTHR48043:SF114">
    <property type="entry name" value="IP04436P-RELATED"/>
    <property type="match status" value="1"/>
</dbReference>
<keyword evidence="5" id="KW-0812">Transmembrane</keyword>
<evidence type="ECO:0000256" key="1">
    <source>
        <dbReference type="ARBA" id="ARBA00009995"/>
    </source>
</evidence>
<dbReference type="OrthoDB" id="5835829at2759"/>
<dbReference type="EC" id="2.4.1.17" evidence="5"/>
<dbReference type="GO" id="GO:0016020">
    <property type="term" value="C:membrane"/>
    <property type="evidence" value="ECO:0007669"/>
    <property type="project" value="UniProtKB-SubCell"/>
</dbReference>
<evidence type="ECO:0000256" key="3">
    <source>
        <dbReference type="ARBA" id="ARBA00022679"/>
    </source>
</evidence>
<dbReference type="Proteomes" id="UP001153636">
    <property type="component" value="Chromosome 15"/>
</dbReference>
<evidence type="ECO:0000313" key="7">
    <source>
        <dbReference type="Proteomes" id="UP001153636"/>
    </source>
</evidence>
<evidence type="ECO:0000313" key="6">
    <source>
        <dbReference type="EMBL" id="CAH1103680.1"/>
    </source>
</evidence>
<evidence type="ECO:0000256" key="5">
    <source>
        <dbReference type="RuleBase" id="RU362059"/>
    </source>
</evidence>
<dbReference type="FunFam" id="3.40.50.2000:FF:000050">
    <property type="entry name" value="UDP-glucuronosyltransferase"/>
    <property type="match status" value="1"/>
</dbReference>
<comment type="similarity">
    <text evidence="1 4">Belongs to the UDP-glycosyltransferase family.</text>
</comment>
<dbReference type="InterPro" id="IPR050271">
    <property type="entry name" value="UDP-glycosyltransferase"/>
</dbReference>
<comment type="subcellular location">
    <subcellularLocation>
        <location evidence="5">Membrane</location>
        <topology evidence="5">Single-pass membrane protein</topology>
    </subcellularLocation>
</comment>
<keyword evidence="7" id="KW-1185">Reference proteome</keyword>
<reference evidence="6" key="1">
    <citation type="submission" date="2022-01" db="EMBL/GenBank/DDBJ databases">
        <authorList>
            <person name="King R."/>
        </authorList>
    </citation>
    <scope>NUCLEOTIDE SEQUENCE</scope>
</reference>
<evidence type="ECO:0000256" key="4">
    <source>
        <dbReference type="RuleBase" id="RU003718"/>
    </source>
</evidence>
<dbReference type="CDD" id="cd03784">
    <property type="entry name" value="GT1_Gtf-like"/>
    <property type="match status" value="1"/>
</dbReference>
<accession>A0A9P0CPW6</accession>
<keyword evidence="5" id="KW-0472">Membrane</keyword>
<keyword evidence="2 4" id="KW-0328">Glycosyltransferase</keyword>
<proteinExistence type="inferred from homology"/>
<dbReference type="AlphaFoldDB" id="A0A9P0CPW6"/>
<feature type="transmembrane region" description="Helical" evidence="5">
    <location>
        <begin position="477"/>
        <end position="500"/>
    </location>
</feature>
<dbReference type="InterPro" id="IPR035595">
    <property type="entry name" value="UDP_glycos_trans_CS"/>
</dbReference>
<protein>
    <recommendedName>
        <fullName evidence="5">UDP-glucuronosyltransferase</fullName>
        <ecNumber evidence="5">2.4.1.17</ecNumber>
    </recommendedName>
</protein>
<dbReference type="InterPro" id="IPR002213">
    <property type="entry name" value="UDP_glucos_trans"/>
</dbReference>
<organism evidence="6 7">
    <name type="scientific">Psylliodes chrysocephalus</name>
    <dbReference type="NCBI Taxonomy" id="3402493"/>
    <lineage>
        <taxon>Eukaryota</taxon>
        <taxon>Metazoa</taxon>
        <taxon>Ecdysozoa</taxon>
        <taxon>Arthropoda</taxon>
        <taxon>Hexapoda</taxon>
        <taxon>Insecta</taxon>
        <taxon>Pterygota</taxon>
        <taxon>Neoptera</taxon>
        <taxon>Endopterygota</taxon>
        <taxon>Coleoptera</taxon>
        <taxon>Polyphaga</taxon>
        <taxon>Cucujiformia</taxon>
        <taxon>Chrysomeloidea</taxon>
        <taxon>Chrysomelidae</taxon>
        <taxon>Galerucinae</taxon>
        <taxon>Alticini</taxon>
        <taxon>Psylliodes</taxon>
    </lineage>
</organism>
<dbReference type="PROSITE" id="PS00375">
    <property type="entry name" value="UDPGT"/>
    <property type="match status" value="1"/>
</dbReference>
<comment type="catalytic activity">
    <reaction evidence="5">
        <text>glucuronate acceptor + UDP-alpha-D-glucuronate = acceptor beta-D-glucuronoside + UDP + H(+)</text>
        <dbReference type="Rhea" id="RHEA:21032"/>
        <dbReference type="ChEBI" id="CHEBI:15378"/>
        <dbReference type="ChEBI" id="CHEBI:58052"/>
        <dbReference type="ChEBI" id="CHEBI:58223"/>
        <dbReference type="ChEBI" id="CHEBI:132367"/>
        <dbReference type="ChEBI" id="CHEBI:132368"/>
        <dbReference type="EC" id="2.4.1.17"/>
    </reaction>
</comment>
<keyword evidence="3 4" id="KW-0808">Transferase</keyword>
<dbReference type="EMBL" id="OV651827">
    <property type="protein sequence ID" value="CAH1103680.1"/>
    <property type="molecule type" value="Genomic_DNA"/>
</dbReference>
<dbReference type="Pfam" id="PF00201">
    <property type="entry name" value="UDPGT"/>
    <property type="match status" value="1"/>
</dbReference>
<keyword evidence="5" id="KW-1133">Transmembrane helix</keyword>
<dbReference type="GO" id="GO:0015020">
    <property type="term" value="F:glucuronosyltransferase activity"/>
    <property type="evidence" value="ECO:0007669"/>
    <property type="project" value="UniProtKB-EC"/>
</dbReference>
<dbReference type="Gene3D" id="3.40.50.2000">
    <property type="entry name" value="Glycogen Phosphorylase B"/>
    <property type="match status" value="2"/>
</dbReference>
<name>A0A9P0CPW6_9CUCU</name>
<dbReference type="PANTHER" id="PTHR48043">
    <property type="entry name" value="EG:EG0003.4 PROTEIN-RELATED"/>
    <property type="match status" value="1"/>
</dbReference>
<dbReference type="SUPFAM" id="SSF53756">
    <property type="entry name" value="UDP-Glycosyltransferase/glycogen phosphorylase"/>
    <property type="match status" value="1"/>
</dbReference>
<sequence>MYSFKLILLSFFGIMCCGQCYNFLGVFPIPIKSHMIVFAKLMKELAKKGHNVTVISTFPEKNYLPNYRDVDLSAYIPKMVEVMVISEEQSDSKMVRYVGPTMTSAFADLVCEGLSSRPYQDFLKENLTFDAIILESFNTECYVSIAHKFKAPIIGFSSSGILSWTQERFGIPKIPSYLPDIFLGLSDRMSFFERVENTLVTFFHNLFHKFYRIVKDKEVVRKHVGSAAAANLESLVNNMSLFLVSTHFTLNLPRPFTPNVIEVGGIHIDEPKALPKNLNKWINDSPGGIIYFSMGSMTSGQTFPEKRVKAFINAFDLLPHRVIWKWENKTMEGKTDKILIQKWLPQLDILCNPNVKLFISHGGMLGIMEAVYCGVPILLLPQYGDQHNNAKSLEATGAGVILRLSEVTKETAYRAMLKALRLSNEMKALSNRFKDRPLPPLETAVYWTEYVVRQNGAPFMKTAAVDMPFYQYYLLDVLLFIFSILFLVVYILFFIIKFILSKLQCTTKVYKHKMS</sequence>
<evidence type="ECO:0000256" key="2">
    <source>
        <dbReference type="ARBA" id="ARBA00022676"/>
    </source>
</evidence>